<organism evidence="1 2">
    <name type="scientific">Muribaculum caecicola</name>
    <dbReference type="NCBI Taxonomy" id="3038144"/>
    <lineage>
        <taxon>Bacteria</taxon>
        <taxon>Pseudomonadati</taxon>
        <taxon>Bacteroidota</taxon>
        <taxon>Bacteroidia</taxon>
        <taxon>Bacteroidales</taxon>
        <taxon>Muribaculaceae</taxon>
        <taxon>Muribaculum</taxon>
    </lineage>
</organism>
<sequence length="247" mass="27677">MITLRHILRAIGLTLLPVALNATAAQPQRDYATVSAKAERFFKYQEWANAAAMYEIMMEDSAHVAGTYSSAIAVAGMRQLPDYQMSVFERSQKNLVPMTKVLDGVREVSFSLGKASLYENFLQLLLKRHPWLGRSIDKQLLDYYIFRRNGKGIVDMSRIMLSTAPGNTSYLNSLADGLILQGKYDEAVNAYRQTLAMDPNNMTALLALGNYLLISEQPDEALPYLRRANAIAPSPYIAELISQCDRQ</sequence>
<dbReference type="Proteomes" id="UP000305401">
    <property type="component" value="Unassembled WGS sequence"/>
</dbReference>
<proteinExistence type="predicted"/>
<keyword evidence="2" id="KW-1185">Reference proteome</keyword>
<name>A0AC61S5J3_9BACT</name>
<accession>A0AC61S5J3</accession>
<protein>
    <submittedName>
        <fullName evidence="1">Tetratricopeptide repeat protein</fullName>
    </submittedName>
</protein>
<comment type="caution">
    <text evidence="1">The sequence shown here is derived from an EMBL/GenBank/DDBJ whole genome shotgun (WGS) entry which is preliminary data.</text>
</comment>
<dbReference type="EMBL" id="SSTG01000074">
    <property type="protein sequence ID" value="THG50009.1"/>
    <property type="molecule type" value="Genomic_DNA"/>
</dbReference>
<reference evidence="1" key="1">
    <citation type="submission" date="2019-04" db="EMBL/GenBank/DDBJ databases">
        <title>Microbes associate with the intestines of laboratory mice.</title>
        <authorList>
            <person name="Navarre W."/>
            <person name="Wong E."/>
            <person name="Huang K.C."/>
            <person name="Tropini C."/>
            <person name="Ng K."/>
            <person name="Yu B."/>
        </authorList>
    </citation>
    <scope>NUCLEOTIDE SEQUENCE</scope>
    <source>
        <strain evidence="1">NM86_A22</strain>
    </source>
</reference>
<gene>
    <name evidence="1" type="ORF">E5990_06745</name>
</gene>
<evidence type="ECO:0000313" key="1">
    <source>
        <dbReference type="EMBL" id="THG50009.1"/>
    </source>
</evidence>
<evidence type="ECO:0000313" key="2">
    <source>
        <dbReference type="Proteomes" id="UP000305401"/>
    </source>
</evidence>